<proteinExistence type="inferred from homology"/>
<organism evidence="6 7">
    <name type="scientific">Stachybotrys elegans</name>
    <dbReference type="NCBI Taxonomy" id="80388"/>
    <lineage>
        <taxon>Eukaryota</taxon>
        <taxon>Fungi</taxon>
        <taxon>Dikarya</taxon>
        <taxon>Ascomycota</taxon>
        <taxon>Pezizomycotina</taxon>
        <taxon>Sordariomycetes</taxon>
        <taxon>Hypocreomycetidae</taxon>
        <taxon>Hypocreales</taxon>
        <taxon>Stachybotryaceae</taxon>
        <taxon>Stachybotrys</taxon>
    </lineage>
</organism>
<dbReference type="AlphaFoldDB" id="A0A8K0SW56"/>
<comment type="cofactor">
    <cofactor evidence="3">
        <name>FAD</name>
        <dbReference type="ChEBI" id="CHEBI:57692"/>
    </cofactor>
</comment>
<dbReference type="SUPFAM" id="SSF51905">
    <property type="entry name" value="FAD/NAD(P)-binding domain"/>
    <property type="match status" value="1"/>
</dbReference>
<dbReference type="GO" id="GO:0016614">
    <property type="term" value="F:oxidoreductase activity, acting on CH-OH group of donors"/>
    <property type="evidence" value="ECO:0007669"/>
    <property type="project" value="InterPro"/>
</dbReference>
<evidence type="ECO:0000256" key="1">
    <source>
        <dbReference type="ARBA" id="ARBA00010790"/>
    </source>
</evidence>
<dbReference type="InterPro" id="IPR000172">
    <property type="entry name" value="GMC_OxRdtase_N"/>
</dbReference>
<feature type="active site" description="Proton donor" evidence="2">
    <location>
        <position position="561"/>
    </location>
</feature>
<dbReference type="GO" id="GO:0044550">
    <property type="term" value="P:secondary metabolite biosynthetic process"/>
    <property type="evidence" value="ECO:0007669"/>
    <property type="project" value="TreeGrafter"/>
</dbReference>
<dbReference type="Pfam" id="PF05199">
    <property type="entry name" value="GMC_oxred_C"/>
    <property type="match status" value="1"/>
</dbReference>
<gene>
    <name evidence="6" type="ORF">B0I35DRAFT_370184</name>
</gene>
<evidence type="ECO:0000313" key="6">
    <source>
        <dbReference type="EMBL" id="KAH7324788.1"/>
    </source>
</evidence>
<keyword evidence="3" id="KW-0274">FAD</keyword>
<dbReference type="OrthoDB" id="269227at2759"/>
<dbReference type="PANTHER" id="PTHR11552">
    <property type="entry name" value="GLUCOSE-METHANOL-CHOLINE GMC OXIDOREDUCTASE"/>
    <property type="match status" value="1"/>
</dbReference>
<feature type="signal peptide" evidence="4">
    <location>
        <begin position="1"/>
        <end position="23"/>
    </location>
</feature>
<feature type="chain" id="PRO_5035452644" description="Glucose-methanol-choline oxidoreductase N-terminal domain-containing protein" evidence="4">
    <location>
        <begin position="24"/>
        <end position="626"/>
    </location>
</feature>
<name>A0A8K0SW56_9HYPO</name>
<sequence length="626" mass="67322">MLAATHWLGLANILLFLASSGLAFSTNVLLRRAEISADELLEAYDIIIVGGGQAGTVIASRLSENPDVSVLVVEYGYFNTDPAQLEPNSIGFSSRYQYNITSVPQTGLNNRAIGIYAACCVGGGSTINGMLLNRGSAADYDSWEALGNPGWGWSELYPYFIKSSHFDAPSPAAAEEYNMTWGEGSYSDGPIHQSFASWQWPGTGIQRQGIIEAGAEPQADGSGGDAFGVIWYPTALDNATALRSYAVNGYYQPASERPNLHVLTGWRVDRIVFDEHNTAVGVEMTRRVSSGGCRAPKASVGVKREVVVSAGAIHTPQVLQRSGVGPAWLLEEAGIEIVSELPGVGSNLQDHPVTSASFNYTTNVLPNPSVSYLDPEFMAWATQELEEHRSGPLRISTGNTGGEVPLTAIDPEGYQAIVDEYLAQGTGDYLPETYSEEQVAGYEAMREQLALLMASPDNAWLELPLTGSTSLSTVLIKSVGRGTIFLNTTNIYAEPIIDYHTFVNPVDVKIMASNLRFVRRMHETPSMQQLGPVELVPGPNVQTDEQFESHIRQSSRSSIAHNSGSAVMMPRELGGVVDAELKVYGVQGVSVADASIMPIIPAAHTCSTVYAIAEKAVDIIKSRHGL</sequence>
<evidence type="ECO:0000259" key="5">
    <source>
        <dbReference type="PROSITE" id="PS00624"/>
    </source>
</evidence>
<feature type="domain" description="Glucose-methanol-choline oxidoreductase N-terminal" evidence="5">
    <location>
        <begin position="311"/>
        <end position="325"/>
    </location>
</feature>
<dbReference type="SUPFAM" id="SSF54373">
    <property type="entry name" value="FAD-linked reductases, C-terminal domain"/>
    <property type="match status" value="1"/>
</dbReference>
<evidence type="ECO:0000313" key="7">
    <source>
        <dbReference type="Proteomes" id="UP000813444"/>
    </source>
</evidence>
<keyword evidence="3" id="KW-0285">Flavoprotein</keyword>
<dbReference type="PANTHER" id="PTHR11552:SF115">
    <property type="entry name" value="DEHYDROGENASE XPTC-RELATED"/>
    <property type="match status" value="1"/>
</dbReference>
<dbReference type="Gene3D" id="3.50.50.60">
    <property type="entry name" value="FAD/NAD(P)-binding domain"/>
    <property type="match status" value="1"/>
</dbReference>
<keyword evidence="7" id="KW-1185">Reference proteome</keyword>
<dbReference type="InterPro" id="IPR012132">
    <property type="entry name" value="GMC_OxRdtase"/>
</dbReference>
<reference evidence="6" key="1">
    <citation type="journal article" date="2021" name="Nat. Commun.">
        <title>Genetic determinants of endophytism in the Arabidopsis root mycobiome.</title>
        <authorList>
            <person name="Mesny F."/>
            <person name="Miyauchi S."/>
            <person name="Thiergart T."/>
            <person name="Pickel B."/>
            <person name="Atanasova L."/>
            <person name="Karlsson M."/>
            <person name="Huettel B."/>
            <person name="Barry K.W."/>
            <person name="Haridas S."/>
            <person name="Chen C."/>
            <person name="Bauer D."/>
            <person name="Andreopoulos W."/>
            <person name="Pangilinan J."/>
            <person name="LaButti K."/>
            <person name="Riley R."/>
            <person name="Lipzen A."/>
            <person name="Clum A."/>
            <person name="Drula E."/>
            <person name="Henrissat B."/>
            <person name="Kohler A."/>
            <person name="Grigoriev I.V."/>
            <person name="Martin F.M."/>
            <person name="Hacquard S."/>
        </authorList>
    </citation>
    <scope>NUCLEOTIDE SEQUENCE</scope>
    <source>
        <strain evidence="6">MPI-CAGE-CH-0235</strain>
    </source>
</reference>
<dbReference type="PROSITE" id="PS00624">
    <property type="entry name" value="GMC_OXRED_2"/>
    <property type="match status" value="1"/>
</dbReference>
<dbReference type="Pfam" id="PF00732">
    <property type="entry name" value="GMC_oxred_N"/>
    <property type="match status" value="1"/>
</dbReference>
<dbReference type="Gene3D" id="3.30.560.10">
    <property type="entry name" value="Glucose Oxidase, domain 3"/>
    <property type="match status" value="1"/>
</dbReference>
<protein>
    <recommendedName>
        <fullName evidence="5">Glucose-methanol-choline oxidoreductase N-terminal domain-containing protein</fullName>
    </recommendedName>
</protein>
<dbReference type="InterPro" id="IPR036188">
    <property type="entry name" value="FAD/NAD-bd_sf"/>
</dbReference>
<dbReference type="GO" id="GO:0050660">
    <property type="term" value="F:flavin adenine dinucleotide binding"/>
    <property type="evidence" value="ECO:0007669"/>
    <property type="project" value="InterPro"/>
</dbReference>
<evidence type="ECO:0000256" key="4">
    <source>
        <dbReference type="SAM" id="SignalP"/>
    </source>
</evidence>
<dbReference type="InterPro" id="IPR007867">
    <property type="entry name" value="GMC_OxRtase_C"/>
</dbReference>
<keyword evidence="4" id="KW-0732">Signal</keyword>
<comment type="caution">
    <text evidence="6">The sequence shown here is derived from an EMBL/GenBank/DDBJ whole genome shotgun (WGS) entry which is preliminary data.</text>
</comment>
<dbReference type="Proteomes" id="UP000813444">
    <property type="component" value="Unassembled WGS sequence"/>
</dbReference>
<dbReference type="PIRSF" id="PIRSF000137">
    <property type="entry name" value="Alcohol_oxidase"/>
    <property type="match status" value="1"/>
</dbReference>
<evidence type="ECO:0000256" key="2">
    <source>
        <dbReference type="PIRSR" id="PIRSR000137-1"/>
    </source>
</evidence>
<feature type="binding site" evidence="3">
    <location>
        <position position="268"/>
    </location>
    <ligand>
        <name>FAD</name>
        <dbReference type="ChEBI" id="CHEBI:57692"/>
    </ligand>
</feature>
<feature type="active site" description="Proton acceptor" evidence="2">
    <location>
        <position position="604"/>
    </location>
</feature>
<comment type="similarity">
    <text evidence="1">Belongs to the GMC oxidoreductase family.</text>
</comment>
<evidence type="ECO:0000256" key="3">
    <source>
        <dbReference type="PIRSR" id="PIRSR000137-2"/>
    </source>
</evidence>
<accession>A0A8K0SW56</accession>
<dbReference type="EMBL" id="JAGPNK010000003">
    <property type="protein sequence ID" value="KAH7324788.1"/>
    <property type="molecule type" value="Genomic_DNA"/>
</dbReference>